<evidence type="ECO:0008006" key="5">
    <source>
        <dbReference type="Google" id="ProtNLM"/>
    </source>
</evidence>
<dbReference type="RefSeq" id="WP_141197322.1">
    <property type="nucleotide sequence ID" value="NZ_CP041186.1"/>
</dbReference>
<name>A0A4Y6PRH0_PERCE</name>
<evidence type="ECO:0000313" key="3">
    <source>
        <dbReference type="EMBL" id="QDG50830.1"/>
    </source>
</evidence>
<dbReference type="Proteomes" id="UP000315995">
    <property type="component" value="Chromosome"/>
</dbReference>
<accession>A0A5B8Y328</accession>
<protein>
    <recommendedName>
        <fullName evidence="5">Alginate export domain-containing protein</fullName>
    </recommendedName>
</protein>
<gene>
    <name evidence="3" type="ORF">FIV42_08825</name>
</gene>
<dbReference type="EMBL" id="CP041186">
    <property type="protein sequence ID" value="QDG50830.1"/>
    <property type="molecule type" value="Genomic_DNA"/>
</dbReference>
<proteinExistence type="predicted"/>
<keyword evidence="2" id="KW-0732">Signal</keyword>
<sequence length="513" mass="55659">MNTLSKAILPLLCLSLLVPATAFAQEDTVPQGEQASTTAEDDDDTSPKLLYRLWGDLADNPTFAAGDGERTALRQLIRGRIDMDNEEFRMVAEVDLFAGRLAGDSDPAVPEDAQSGTQASRDLLSSGRLIDPREFYAQWLTPVGQLRGGLQTSQWGLGILANGGSTQTESLFNQHFGGDRVIRAVFATAPLRPLSEKSFLKDVYLAVGGDYVWRDENADLLAGDQALQGMSAILYDTEQTKGGTYVVYRNQTDRDDDFLEIWAFDVYGDHTMSVADDFEVRAAAEAAFLTGTSNRSLTQDGQPVSVTGLGAAAELGVHYEPAKLGLELRSGYASGDANTDDDTLYRFRFDPNYNVGLVMFDYYLPAVTRTSVSAIHDPARSGEAPKGVGGLVNDGGIENALYLSPRVLYGSEDGFLAGFSFLWAQADQPVFDPYNSFENGGVPTGINGRSPASKDLGMEFDAAMQYRFEPVDELTLEMKGEYGIFFPGEAFEDASGAPQGAQSLARVRMSVLW</sequence>
<keyword evidence="4" id="KW-1185">Reference proteome</keyword>
<feature type="region of interest" description="Disordered" evidence="1">
    <location>
        <begin position="27"/>
        <end position="46"/>
    </location>
</feature>
<dbReference type="OrthoDB" id="5481493at2"/>
<evidence type="ECO:0000256" key="1">
    <source>
        <dbReference type="SAM" id="MobiDB-lite"/>
    </source>
</evidence>
<feature type="signal peptide" evidence="2">
    <location>
        <begin position="1"/>
        <end position="24"/>
    </location>
</feature>
<dbReference type="InterPro" id="IPR053728">
    <property type="entry name" value="Alginate_Permeability_Chnl"/>
</dbReference>
<dbReference type="Gene3D" id="2.40.160.100">
    <property type="match status" value="1"/>
</dbReference>
<dbReference type="AlphaFoldDB" id="A0A4Y6PRH0"/>
<reference evidence="3 4" key="1">
    <citation type="submission" date="2019-06" db="EMBL/GenBank/DDBJ databases">
        <title>Persicimonas caeni gen. nov., sp. nov., a predatory bacterium isolated from solar saltern.</title>
        <authorList>
            <person name="Wang S."/>
        </authorList>
    </citation>
    <scope>NUCLEOTIDE SEQUENCE [LARGE SCALE GENOMIC DNA]</scope>
    <source>
        <strain evidence="3 4">YN101</strain>
    </source>
</reference>
<evidence type="ECO:0000313" key="4">
    <source>
        <dbReference type="Proteomes" id="UP000315995"/>
    </source>
</evidence>
<accession>A0A4Y6PRH0</accession>
<feature type="chain" id="PRO_5030106302" description="Alginate export domain-containing protein" evidence="2">
    <location>
        <begin position="25"/>
        <end position="513"/>
    </location>
</feature>
<evidence type="ECO:0000256" key="2">
    <source>
        <dbReference type="SAM" id="SignalP"/>
    </source>
</evidence>
<organism evidence="3 4">
    <name type="scientific">Persicimonas caeni</name>
    <dbReference type="NCBI Taxonomy" id="2292766"/>
    <lineage>
        <taxon>Bacteria</taxon>
        <taxon>Deltaproteobacteria</taxon>
        <taxon>Bradymonadales</taxon>
        <taxon>Bradymonadaceae</taxon>
        <taxon>Persicimonas</taxon>
    </lineage>
</organism>